<evidence type="ECO:0000256" key="1">
    <source>
        <dbReference type="SAM" id="MobiDB-lite"/>
    </source>
</evidence>
<proteinExistence type="predicted"/>
<accession>A0A9N7ZCQ5</accession>
<protein>
    <submittedName>
        <fullName evidence="2">Uncharacterized protein</fullName>
    </submittedName>
</protein>
<organism evidence="2 3">
    <name type="scientific">Pleuronectes platessa</name>
    <name type="common">European plaice</name>
    <dbReference type="NCBI Taxonomy" id="8262"/>
    <lineage>
        <taxon>Eukaryota</taxon>
        <taxon>Metazoa</taxon>
        <taxon>Chordata</taxon>
        <taxon>Craniata</taxon>
        <taxon>Vertebrata</taxon>
        <taxon>Euteleostomi</taxon>
        <taxon>Actinopterygii</taxon>
        <taxon>Neopterygii</taxon>
        <taxon>Teleostei</taxon>
        <taxon>Neoteleostei</taxon>
        <taxon>Acanthomorphata</taxon>
        <taxon>Carangaria</taxon>
        <taxon>Pleuronectiformes</taxon>
        <taxon>Pleuronectoidei</taxon>
        <taxon>Pleuronectidae</taxon>
        <taxon>Pleuronectes</taxon>
    </lineage>
</organism>
<feature type="compositionally biased region" description="Polar residues" evidence="1">
    <location>
        <begin position="91"/>
        <end position="106"/>
    </location>
</feature>
<feature type="region of interest" description="Disordered" evidence="1">
    <location>
        <begin position="1"/>
        <end position="49"/>
    </location>
</feature>
<sequence>MLNLEVPSEGPGPRAPATQPGPGVRSGDRPRGLEEHKASAHESSRGALPDSVAPAPWVHAVAPLGLQPSISLCLVTLVSASGGAPPPPIRAQQNRVSSLPSVSGKFSGNDMKTEEHKDKELLHILKVLLVGHRVPVISVGQLGSDLMIITSMHHRAEAGSPANIHITPLAPSAGGAWE</sequence>
<gene>
    <name evidence="2" type="ORF">PLEPLA_LOCUS47033</name>
</gene>
<keyword evidence="3" id="KW-1185">Reference proteome</keyword>
<reference evidence="2" key="1">
    <citation type="submission" date="2020-03" db="EMBL/GenBank/DDBJ databases">
        <authorList>
            <person name="Weist P."/>
        </authorList>
    </citation>
    <scope>NUCLEOTIDE SEQUENCE</scope>
</reference>
<dbReference type="Proteomes" id="UP001153269">
    <property type="component" value="Unassembled WGS sequence"/>
</dbReference>
<comment type="caution">
    <text evidence="2">The sequence shown here is derived from an EMBL/GenBank/DDBJ whole genome shotgun (WGS) entry which is preliminary data.</text>
</comment>
<evidence type="ECO:0000313" key="3">
    <source>
        <dbReference type="Proteomes" id="UP001153269"/>
    </source>
</evidence>
<feature type="region of interest" description="Disordered" evidence="1">
    <location>
        <begin position="87"/>
        <end position="111"/>
    </location>
</feature>
<evidence type="ECO:0000313" key="2">
    <source>
        <dbReference type="EMBL" id="CAB1459196.1"/>
    </source>
</evidence>
<dbReference type="AlphaFoldDB" id="A0A9N7ZCQ5"/>
<dbReference type="EMBL" id="CADEAL010004421">
    <property type="protein sequence ID" value="CAB1459196.1"/>
    <property type="molecule type" value="Genomic_DNA"/>
</dbReference>
<feature type="compositionally biased region" description="Basic and acidic residues" evidence="1">
    <location>
        <begin position="26"/>
        <end position="44"/>
    </location>
</feature>
<name>A0A9N7ZCQ5_PLEPL</name>